<dbReference type="Proteomes" id="UP001234178">
    <property type="component" value="Unassembled WGS sequence"/>
</dbReference>
<sequence>MSYRIELSICLSVTYRPIYLPLSFVSIQSGSTRSTVDCAFYTIHTRLPVSVYRKMFHYIWFVHSLMTDTSTH</sequence>
<comment type="caution">
    <text evidence="1">The sequence shown here is derived from an EMBL/GenBank/DDBJ whole genome shotgun (WGS) entry which is preliminary data.</text>
</comment>
<organism evidence="1 2">
    <name type="scientific">Daphnia magna</name>
    <dbReference type="NCBI Taxonomy" id="35525"/>
    <lineage>
        <taxon>Eukaryota</taxon>
        <taxon>Metazoa</taxon>
        <taxon>Ecdysozoa</taxon>
        <taxon>Arthropoda</taxon>
        <taxon>Crustacea</taxon>
        <taxon>Branchiopoda</taxon>
        <taxon>Diplostraca</taxon>
        <taxon>Cladocera</taxon>
        <taxon>Anomopoda</taxon>
        <taxon>Daphniidae</taxon>
        <taxon>Daphnia</taxon>
    </lineage>
</organism>
<keyword evidence="2" id="KW-1185">Reference proteome</keyword>
<accession>A0ABR0ACW4</accession>
<gene>
    <name evidence="1" type="ORF">OUZ56_008399</name>
</gene>
<evidence type="ECO:0000313" key="2">
    <source>
        <dbReference type="Proteomes" id="UP001234178"/>
    </source>
</evidence>
<evidence type="ECO:0000313" key="1">
    <source>
        <dbReference type="EMBL" id="KAK4022957.1"/>
    </source>
</evidence>
<dbReference type="EMBL" id="JAOYFB010000037">
    <property type="protein sequence ID" value="KAK4022957.1"/>
    <property type="molecule type" value="Genomic_DNA"/>
</dbReference>
<name>A0ABR0ACW4_9CRUS</name>
<reference evidence="1 2" key="1">
    <citation type="journal article" date="2023" name="Nucleic Acids Res.">
        <title>The hologenome of Daphnia magna reveals possible DNA methylation and microbiome-mediated evolution of the host genome.</title>
        <authorList>
            <person name="Chaturvedi A."/>
            <person name="Li X."/>
            <person name="Dhandapani V."/>
            <person name="Marshall H."/>
            <person name="Kissane S."/>
            <person name="Cuenca-Cambronero M."/>
            <person name="Asole G."/>
            <person name="Calvet F."/>
            <person name="Ruiz-Romero M."/>
            <person name="Marangio P."/>
            <person name="Guigo R."/>
            <person name="Rago D."/>
            <person name="Mirbahai L."/>
            <person name="Eastwood N."/>
            <person name="Colbourne J.K."/>
            <person name="Zhou J."/>
            <person name="Mallon E."/>
            <person name="Orsini L."/>
        </authorList>
    </citation>
    <scope>NUCLEOTIDE SEQUENCE [LARGE SCALE GENOMIC DNA]</scope>
    <source>
        <strain evidence="1">LRV0_1</strain>
    </source>
</reference>
<protein>
    <submittedName>
        <fullName evidence="1">Uncharacterized protein</fullName>
    </submittedName>
</protein>
<proteinExistence type="predicted"/>